<dbReference type="PANTHER" id="PTHR43877">
    <property type="entry name" value="AMINOALKYLPHOSPHONATE N-ACETYLTRANSFERASE-RELATED-RELATED"/>
    <property type="match status" value="1"/>
</dbReference>
<dbReference type="InterPro" id="IPR050832">
    <property type="entry name" value="Bact_Acetyltransf"/>
</dbReference>
<evidence type="ECO:0000313" key="4">
    <source>
        <dbReference type="EMBL" id="RLU11266.1"/>
    </source>
</evidence>
<name>A0A3L8CSP1_9PSED</name>
<dbReference type="Pfam" id="PF11814">
    <property type="entry name" value="DUF3335"/>
    <property type="match status" value="1"/>
</dbReference>
<dbReference type="RefSeq" id="WP_121730759.1">
    <property type="nucleotide sequence ID" value="NZ_PEGA01000001.1"/>
</dbReference>
<evidence type="ECO:0000313" key="7">
    <source>
        <dbReference type="Proteomes" id="UP000282672"/>
    </source>
</evidence>
<dbReference type="GO" id="GO:0016747">
    <property type="term" value="F:acyltransferase activity, transferring groups other than amino-acyl groups"/>
    <property type="evidence" value="ECO:0007669"/>
    <property type="project" value="InterPro"/>
</dbReference>
<dbReference type="InterPro" id="IPR000182">
    <property type="entry name" value="GNAT_dom"/>
</dbReference>
<proteinExistence type="predicted"/>
<dbReference type="AlphaFoldDB" id="A0A3L8CSP1"/>
<feature type="domain" description="N-acetyltransferase" evidence="3">
    <location>
        <begin position="3"/>
        <end position="149"/>
    </location>
</feature>
<dbReference type="EMBL" id="PEGB01000002">
    <property type="protein sequence ID" value="RLU11266.1"/>
    <property type="molecule type" value="Genomic_DNA"/>
</dbReference>
<evidence type="ECO:0000256" key="1">
    <source>
        <dbReference type="ARBA" id="ARBA00022679"/>
    </source>
</evidence>
<keyword evidence="1 4" id="KW-0808">Transferase</keyword>
<dbReference type="PROSITE" id="PS51186">
    <property type="entry name" value="GNAT"/>
    <property type="match status" value="1"/>
</dbReference>
<dbReference type="Pfam" id="PF00583">
    <property type="entry name" value="Acetyltransf_1"/>
    <property type="match status" value="1"/>
</dbReference>
<protein>
    <submittedName>
        <fullName evidence="4">Ribosomal-protein-alanine acetyltransferase</fullName>
    </submittedName>
</protein>
<keyword evidence="6" id="KW-1185">Reference proteome</keyword>
<dbReference type="SUPFAM" id="SSF55729">
    <property type="entry name" value="Acyl-CoA N-acyltransferases (Nat)"/>
    <property type="match status" value="1"/>
</dbReference>
<accession>A0A3L8CSP1</accession>
<dbReference type="Proteomes" id="UP000282140">
    <property type="component" value="Unassembled WGS sequence"/>
</dbReference>
<keyword evidence="2" id="KW-0012">Acyltransferase</keyword>
<evidence type="ECO:0000313" key="5">
    <source>
        <dbReference type="EMBL" id="RLU14440.1"/>
    </source>
</evidence>
<organism evidence="4 6">
    <name type="scientific">Pseudomonas prosekii</name>
    <dbReference type="NCBI Taxonomy" id="1148509"/>
    <lineage>
        <taxon>Bacteria</taxon>
        <taxon>Pseudomonadati</taxon>
        <taxon>Pseudomonadota</taxon>
        <taxon>Gammaproteobacteria</taxon>
        <taxon>Pseudomonadales</taxon>
        <taxon>Pseudomonadaceae</taxon>
        <taxon>Pseudomonas</taxon>
    </lineage>
</organism>
<evidence type="ECO:0000313" key="6">
    <source>
        <dbReference type="Proteomes" id="UP000282140"/>
    </source>
</evidence>
<dbReference type="Gene3D" id="3.40.630.30">
    <property type="match status" value="1"/>
</dbReference>
<comment type="caution">
    <text evidence="4">The sequence shown here is derived from an EMBL/GenBank/DDBJ whole genome shotgun (WGS) entry which is preliminary data.</text>
</comment>
<dbReference type="InterPro" id="IPR016181">
    <property type="entry name" value="Acyl_CoA_acyltransferase"/>
</dbReference>
<dbReference type="CDD" id="cd04301">
    <property type="entry name" value="NAT_SF"/>
    <property type="match status" value="1"/>
</dbReference>
<reference evidence="6 7" key="1">
    <citation type="journal article" date="2018" name="Front. Microbiol.">
        <title>Discovery of Phloeophagus Beetles as a Source of Pseudomonas Strains That Produce Potentially New Bioactive Substances and Description of Pseudomonas bohemica sp. nov.</title>
        <authorList>
            <person name="Saati-Santamaria Z."/>
            <person name="Lopez-Mondejar R."/>
            <person name="Jimenez-Gomez A."/>
            <person name="Diez-Mendez A."/>
            <person name="Vetrovsky T."/>
            <person name="Igual J.M."/>
            <person name="Velazquez E."/>
            <person name="Kolarik M."/>
            <person name="Rivas R."/>
            <person name="Garcia-Fraile P."/>
        </authorList>
    </citation>
    <scope>NUCLEOTIDE SEQUENCE [LARGE SCALE GENOMIC DNA]</scope>
    <source>
        <strain evidence="5 7">A2-NA12</strain>
        <strain evidence="4 6">A2-NA13</strain>
    </source>
</reference>
<evidence type="ECO:0000256" key="2">
    <source>
        <dbReference type="ARBA" id="ARBA00023315"/>
    </source>
</evidence>
<dbReference type="Proteomes" id="UP000282672">
    <property type="component" value="Unassembled WGS sequence"/>
</dbReference>
<dbReference type="InterPro" id="IPR021770">
    <property type="entry name" value="DUF3335"/>
</dbReference>
<dbReference type="Gene3D" id="3.90.70.10">
    <property type="entry name" value="Cysteine proteinases"/>
    <property type="match status" value="1"/>
</dbReference>
<dbReference type="PANTHER" id="PTHR43877:SF2">
    <property type="entry name" value="AMINOALKYLPHOSPHONATE N-ACETYLTRANSFERASE-RELATED"/>
    <property type="match status" value="1"/>
</dbReference>
<dbReference type="EMBL" id="PEGA01000001">
    <property type="protein sequence ID" value="RLU14440.1"/>
    <property type="molecule type" value="Genomic_DNA"/>
</dbReference>
<gene>
    <name evidence="5" type="ORF">CS076_00965</name>
    <name evidence="4" type="ORF">CS078_07505</name>
</gene>
<evidence type="ECO:0000259" key="3">
    <source>
        <dbReference type="PROSITE" id="PS51186"/>
    </source>
</evidence>
<sequence length="370" mass="42073">MLFNFRVAVLDDVDQLVALEQQCFTLDRLSQRNFHWMISRANSCLIVAEHQGQLAGYALLLFHRGTSLARLYSIAVSHAWRGHRLGQKLLEEAQTRALSRNCAWLRLEVRVDNPAAISLYEANGYQRFAVVEDYYEDHAEALRYEKRILRDAPPPTRQVPYYQQTTEFTCGAACLLMAMAAIDTSRAMSRKEEIQLWREATTVFMTAGHGGCSPQGLALAACRRGFEVRLLVSQLGSLFLDGVRRPEKKAIMKLVEEHFAEDLEQAGVITEQTSNFDICAALEAGFKPVILISSYRFTRLKAPHWVLITGCDEEFVYLHDPDVDHSRQHKSIDCQHLPVSHEEFMRMSTFGTRRVRAAVMLRGRVAIQPG</sequence>